<protein>
    <submittedName>
        <fullName evidence="1">Uncharacterized protein</fullName>
    </submittedName>
</protein>
<dbReference type="Proteomes" id="UP000735302">
    <property type="component" value="Unassembled WGS sequence"/>
</dbReference>
<organism evidence="1 2">
    <name type="scientific">Plakobranchus ocellatus</name>
    <dbReference type="NCBI Taxonomy" id="259542"/>
    <lineage>
        <taxon>Eukaryota</taxon>
        <taxon>Metazoa</taxon>
        <taxon>Spiralia</taxon>
        <taxon>Lophotrochozoa</taxon>
        <taxon>Mollusca</taxon>
        <taxon>Gastropoda</taxon>
        <taxon>Heterobranchia</taxon>
        <taxon>Euthyneura</taxon>
        <taxon>Panpulmonata</taxon>
        <taxon>Sacoglossa</taxon>
        <taxon>Placobranchoidea</taxon>
        <taxon>Plakobranchidae</taxon>
        <taxon>Plakobranchus</taxon>
    </lineage>
</organism>
<proteinExistence type="predicted"/>
<reference evidence="1 2" key="1">
    <citation type="journal article" date="2021" name="Elife">
        <title>Chloroplast acquisition without the gene transfer in kleptoplastic sea slugs, Plakobranchus ocellatus.</title>
        <authorList>
            <person name="Maeda T."/>
            <person name="Takahashi S."/>
            <person name="Yoshida T."/>
            <person name="Shimamura S."/>
            <person name="Takaki Y."/>
            <person name="Nagai Y."/>
            <person name="Toyoda A."/>
            <person name="Suzuki Y."/>
            <person name="Arimoto A."/>
            <person name="Ishii H."/>
            <person name="Satoh N."/>
            <person name="Nishiyama T."/>
            <person name="Hasebe M."/>
            <person name="Maruyama T."/>
            <person name="Minagawa J."/>
            <person name="Obokata J."/>
            <person name="Shigenobu S."/>
        </authorList>
    </citation>
    <scope>NUCLEOTIDE SEQUENCE [LARGE SCALE GENOMIC DNA]</scope>
</reference>
<gene>
    <name evidence="1" type="ORF">PoB_004480300</name>
</gene>
<keyword evidence="2" id="KW-1185">Reference proteome</keyword>
<evidence type="ECO:0000313" key="2">
    <source>
        <dbReference type="Proteomes" id="UP000735302"/>
    </source>
</evidence>
<dbReference type="EMBL" id="BLXT01004946">
    <property type="protein sequence ID" value="GFO18298.1"/>
    <property type="molecule type" value="Genomic_DNA"/>
</dbReference>
<sequence>MNAHVAPNRMTAQSTTFHADRPVSKARAYRESSGVAAQACWRLYELWRLRYKCDTSAIADTEEKENQTQKFKYFCIEMP</sequence>
<accession>A0AAV4BHJ5</accession>
<dbReference type="AlphaFoldDB" id="A0AAV4BHJ5"/>
<comment type="caution">
    <text evidence="1">The sequence shown here is derived from an EMBL/GenBank/DDBJ whole genome shotgun (WGS) entry which is preliminary data.</text>
</comment>
<name>A0AAV4BHJ5_9GAST</name>
<evidence type="ECO:0000313" key="1">
    <source>
        <dbReference type="EMBL" id="GFO18298.1"/>
    </source>
</evidence>